<dbReference type="CDD" id="cd01949">
    <property type="entry name" value="GGDEF"/>
    <property type="match status" value="1"/>
</dbReference>
<comment type="caution">
    <text evidence="3">The sequence shown here is derived from an EMBL/GenBank/DDBJ whole genome shotgun (WGS) entry which is preliminary data.</text>
</comment>
<dbReference type="SUPFAM" id="SSF141868">
    <property type="entry name" value="EAL domain-like"/>
    <property type="match status" value="1"/>
</dbReference>
<name>A0AAE3ZR48_9ACTN</name>
<dbReference type="Gene3D" id="3.20.20.450">
    <property type="entry name" value="EAL domain"/>
    <property type="match status" value="1"/>
</dbReference>
<dbReference type="Pfam" id="PF00563">
    <property type="entry name" value="EAL"/>
    <property type="match status" value="1"/>
</dbReference>
<dbReference type="InterPro" id="IPR043128">
    <property type="entry name" value="Rev_trsase/Diguanyl_cyclase"/>
</dbReference>
<dbReference type="InterPro" id="IPR001633">
    <property type="entry name" value="EAL_dom"/>
</dbReference>
<dbReference type="RefSeq" id="WP_310418098.1">
    <property type="nucleotide sequence ID" value="NZ_JAVDYC010000001.1"/>
</dbReference>
<dbReference type="GO" id="GO:0071111">
    <property type="term" value="F:cyclic-guanylate-specific phosphodiesterase activity"/>
    <property type="evidence" value="ECO:0007669"/>
    <property type="project" value="InterPro"/>
</dbReference>
<dbReference type="InterPro" id="IPR035919">
    <property type="entry name" value="EAL_sf"/>
</dbReference>
<dbReference type="SMART" id="SM00267">
    <property type="entry name" value="GGDEF"/>
    <property type="match status" value="1"/>
</dbReference>
<evidence type="ECO:0000313" key="3">
    <source>
        <dbReference type="EMBL" id="MDR7324544.1"/>
    </source>
</evidence>
<evidence type="ECO:0000259" key="2">
    <source>
        <dbReference type="PROSITE" id="PS50887"/>
    </source>
</evidence>
<sequence>MLATLIERAARGDTVELNLTGDRVIGRWAHIIRRRFPAAETLSEQARDDIASLASTLRLVPADTPCPVLDELFRGRPGLTSVAVEGPDGRLGLIMRERFLLVMSGAFGYGRPLSSRQTVAEITDWHPLVLLAGTSVLTAAQRLRTRPREARYDDVIVSDGDTRLSSVSAALLLDTLTERLSAKVIRDELTGLANRAHFLEQLEAACIDASDPDQPGPRVVVAFIDLDHMKKINDSFGHHVGDVVLTSLAARLAAVAKEDELVARLGGDEFAVLTRLPEEAGEHEAKEIGDRYRAAAAETDPAVPPAARTKASVGVATSGAQADAETVLSAADMAMYRAKQAGGDDVVTVLGVDAGLPGDVEQVDRSVRQAIAGDELRLVYQPIVRIQDRSVVSVEALVRWEHPRLGRLSPDRFLPGAERTGQMPALDRWVLRTACADLVALTERLGDAAPPSVNVNVSTRTLTTPFDETVLDVLAETGLPPDRLRLELPETADLTLLGGAHARLERLREAGVHLTLDDMGAGSTTLRHLSTLTVHGMKIDQVFVAGMLENPRDHTVVKLLTDLGHGLQLRVTAEGVETAAQLEALAALGVEHAQGWHLGRPAPLEDLAAALAAG</sequence>
<reference evidence="3 4" key="1">
    <citation type="submission" date="2023-07" db="EMBL/GenBank/DDBJ databases">
        <title>Sequencing the genomes of 1000 actinobacteria strains.</title>
        <authorList>
            <person name="Klenk H.-P."/>
        </authorList>
    </citation>
    <scope>NUCLEOTIDE SEQUENCE [LARGE SCALE GENOMIC DNA]</scope>
    <source>
        <strain evidence="3 4">DSM 44711</strain>
    </source>
</reference>
<protein>
    <submittedName>
        <fullName evidence="3">Diguanylate cyclase (GGDEF)-like protein</fullName>
    </submittedName>
</protein>
<feature type="domain" description="EAL" evidence="1">
    <location>
        <begin position="360"/>
        <end position="614"/>
    </location>
</feature>
<dbReference type="InterPro" id="IPR000160">
    <property type="entry name" value="GGDEF_dom"/>
</dbReference>
<feature type="domain" description="GGDEF" evidence="2">
    <location>
        <begin position="217"/>
        <end position="351"/>
    </location>
</feature>
<dbReference type="Proteomes" id="UP001183629">
    <property type="component" value="Unassembled WGS sequence"/>
</dbReference>
<evidence type="ECO:0000313" key="4">
    <source>
        <dbReference type="Proteomes" id="UP001183629"/>
    </source>
</evidence>
<dbReference type="Pfam" id="PF00990">
    <property type="entry name" value="GGDEF"/>
    <property type="match status" value="1"/>
</dbReference>
<gene>
    <name evidence="3" type="ORF">J2S44_004794</name>
</gene>
<accession>A0AAE3ZR48</accession>
<dbReference type="PROSITE" id="PS50883">
    <property type="entry name" value="EAL"/>
    <property type="match status" value="1"/>
</dbReference>
<dbReference type="SMART" id="SM00052">
    <property type="entry name" value="EAL"/>
    <property type="match status" value="1"/>
</dbReference>
<dbReference type="PROSITE" id="PS50887">
    <property type="entry name" value="GGDEF"/>
    <property type="match status" value="1"/>
</dbReference>
<dbReference type="PANTHER" id="PTHR33121">
    <property type="entry name" value="CYCLIC DI-GMP PHOSPHODIESTERASE PDEF"/>
    <property type="match status" value="1"/>
</dbReference>
<dbReference type="Gene3D" id="3.30.70.270">
    <property type="match status" value="1"/>
</dbReference>
<dbReference type="InterPro" id="IPR029787">
    <property type="entry name" value="Nucleotide_cyclase"/>
</dbReference>
<proteinExistence type="predicted"/>
<keyword evidence="4" id="KW-1185">Reference proteome</keyword>
<dbReference type="CDD" id="cd01948">
    <property type="entry name" value="EAL"/>
    <property type="match status" value="1"/>
</dbReference>
<dbReference type="InterPro" id="IPR050706">
    <property type="entry name" value="Cyclic-di-GMP_PDE-like"/>
</dbReference>
<evidence type="ECO:0000259" key="1">
    <source>
        <dbReference type="PROSITE" id="PS50883"/>
    </source>
</evidence>
<dbReference type="SUPFAM" id="SSF55073">
    <property type="entry name" value="Nucleotide cyclase"/>
    <property type="match status" value="1"/>
</dbReference>
<dbReference type="PANTHER" id="PTHR33121:SF70">
    <property type="entry name" value="SIGNALING PROTEIN YKOW"/>
    <property type="match status" value="1"/>
</dbReference>
<dbReference type="AlphaFoldDB" id="A0AAE3ZR48"/>
<dbReference type="EMBL" id="JAVDYC010000001">
    <property type="protein sequence ID" value="MDR7324544.1"/>
    <property type="molecule type" value="Genomic_DNA"/>
</dbReference>
<dbReference type="NCBIfam" id="TIGR00254">
    <property type="entry name" value="GGDEF"/>
    <property type="match status" value="1"/>
</dbReference>
<organism evidence="3 4">
    <name type="scientific">Catenuloplanes niger</name>
    <dbReference type="NCBI Taxonomy" id="587534"/>
    <lineage>
        <taxon>Bacteria</taxon>
        <taxon>Bacillati</taxon>
        <taxon>Actinomycetota</taxon>
        <taxon>Actinomycetes</taxon>
        <taxon>Micromonosporales</taxon>
        <taxon>Micromonosporaceae</taxon>
        <taxon>Catenuloplanes</taxon>
    </lineage>
</organism>